<protein>
    <submittedName>
        <fullName evidence="1">Uncharacterized protein</fullName>
    </submittedName>
</protein>
<dbReference type="EMBL" id="JAUTAL010000001">
    <property type="protein sequence ID" value="MDQ1097742.1"/>
    <property type="molecule type" value="Genomic_DNA"/>
</dbReference>
<comment type="caution">
    <text evidence="1">The sequence shown here is derived from an EMBL/GenBank/DDBJ whole genome shotgun (WGS) entry which is preliminary data.</text>
</comment>
<evidence type="ECO:0000313" key="2">
    <source>
        <dbReference type="Proteomes" id="UP001225072"/>
    </source>
</evidence>
<evidence type="ECO:0000313" key="1">
    <source>
        <dbReference type="EMBL" id="MDQ1097742.1"/>
    </source>
</evidence>
<proteinExistence type="predicted"/>
<reference evidence="1 2" key="1">
    <citation type="submission" date="2023-07" db="EMBL/GenBank/DDBJ databases">
        <title>Functional and genomic diversity of the sorghum phyllosphere microbiome.</title>
        <authorList>
            <person name="Shade A."/>
        </authorList>
    </citation>
    <scope>NUCLEOTIDE SEQUENCE [LARGE SCALE GENOMIC DNA]</scope>
    <source>
        <strain evidence="1 2">SORGH_AS_1064</strain>
    </source>
</reference>
<accession>A0ABU0TL25</accession>
<sequence length="33" mass="4056">MRAYFFYMKKPRQKSGEVFTLFNIENDAFCLFL</sequence>
<keyword evidence="2" id="KW-1185">Reference proteome</keyword>
<name>A0ABU0TL25_9FLAO</name>
<organism evidence="1 2">
    <name type="scientific">Chryseobacterium camelliae</name>
    <dbReference type="NCBI Taxonomy" id="1265445"/>
    <lineage>
        <taxon>Bacteria</taxon>
        <taxon>Pseudomonadati</taxon>
        <taxon>Bacteroidota</taxon>
        <taxon>Flavobacteriia</taxon>
        <taxon>Flavobacteriales</taxon>
        <taxon>Weeksellaceae</taxon>
        <taxon>Chryseobacterium group</taxon>
        <taxon>Chryseobacterium</taxon>
    </lineage>
</organism>
<gene>
    <name evidence="1" type="ORF">QE404_002889</name>
</gene>
<dbReference type="Proteomes" id="UP001225072">
    <property type="component" value="Unassembled WGS sequence"/>
</dbReference>